<evidence type="ECO:0000256" key="1">
    <source>
        <dbReference type="SAM" id="Phobius"/>
    </source>
</evidence>
<dbReference type="RefSeq" id="WP_110942557.1">
    <property type="nucleotide sequence ID" value="NZ_FQZV01000070.1"/>
</dbReference>
<keyword evidence="1" id="KW-0812">Transmembrane</keyword>
<reference evidence="3" key="1">
    <citation type="submission" date="2016-11" db="EMBL/GenBank/DDBJ databases">
        <authorList>
            <person name="Varghese N."/>
            <person name="Submissions S."/>
        </authorList>
    </citation>
    <scope>NUCLEOTIDE SEQUENCE [LARGE SCALE GENOMIC DNA]</scope>
    <source>
        <strain evidence="3">DSM 17957</strain>
    </source>
</reference>
<accession>A0A1M6PHC9</accession>
<keyword evidence="1" id="KW-0472">Membrane</keyword>
<keyword evidence="1" id="KW-1133">Transmembrane helix</keyword>
<dbReference type="Proteomes" id="UP000184536">
    <property type="component" value="Unassembled WGS sequence"/>
</dbReference>
<dbReference type="OrthoDB" id="1910002at2"/>
<protein>
    <submittedName>
        <fullName evidence="2">Uncharacterized protein</fullName>
    </submittedName>
</protein>
<dbReference type="AlphaFoldDB" id="A0A1M6PHC9"/>
<name>A0A1M6PHC9_9FIRM</name>
<keyword evidence="3" id="KW-1185">Reference proteome</keyword>
<evidence type="ECO:0000313" key="2">
    <source>
        <dbReference type="EMBL" id="SHK07356.1"/>
    </source>
</evidence>
<sequence>MINHILIICSIAVVGISMAAMLIWEIKRVRRKNKVMMESVRTFNIQLAFSSVNMVFAIVFARFWYGCFQEVYKQLKPQDLKMFLQLFNDRYLDHMGQYCYEREMLLELLTVQTYRNIGTTNLMNMSVTLSAAVSGIYSFLRRNQICGDGIYARGAVIPWECISAFEWGRFWERREFQFLKPYHELKIHYHQHKRLWSKGKNVK</sequence>
<feature type="transmembrane region" description="Helical" evidence="1">
    <location>
        <begin position="5"/>
        <end position="24"/>
    </location>
</feature>
<feature type="transmembrane region" description="Helical" evidence="1">
    <location>
        <begin position="45"/>
        <end position="65"/>
    </location>
</feature>
<proteinExistence type="predicted"/>
<gene>
    <name evidence="2" type="ORF">SAMN02745975_03581</name>
</gene>
<organism evidence="2 3">
    <name type="scientific">Geosporobacter subterraneus DSM 17957</name>
    <dbReference type="NCBI Taxonomy" id="1121919"/>
    <lineage>
        <taxon>Bacteria</taxon>
        <taxon>Bacillati</taxon>
        <taxon>Bacillota</taxon>
        <taxon>Clostridia</taxon>
        <taxon>Peptostreptococcales</taxon>
        <taxon>Thermotaleaceae</taxon>
        <taxon>Geosporobacter</taxon>
    </lineage>
</organism>
<evidence type="ECO:0000313" key="3">
    <source>
        <dbReference type="Proteomes" id="UP000184536"/>
    </source>
</evidence>
<dbReference type="EMBL" id="FQZV01000070">
    <property type="protein sequence ID" value="SHK07356.1"/>
    <property type="molecule type" value="Genomic_DNA"/>
</dbReference>